<dbReference type="Proteomes" id="UP000678317">
    <property type="component" value="Unassembled WGS sequence"/>
</dbReference>
<evidence type="ECO:0000313" key="3">
    <source>
        <dbReference type="EMBL" id="MBO3086501.1"/>
    </source>
</evidence>
<organism evidence="3 4">
    <name type="scientific">Cellulomonas fengjieae</name>
    <dbReference type="NCBI Taxonomy" id="2819978"/>
    <lineage>
        <taxon>Bacteria</taxon>
        <taxon>Bacillati</taxon>
        <taxon>Actinomycetota</taxon>
        <taxon>Actinomycetes</taxon>
        <taxon>Micrococcales</taxon>
        <taxon>Cellulomonadaceae</taxon>
        <taxon>Cellulomonas</taxon>
    </lineage>
</organism>
<protein>
    <submittedName>
        <fullName evidence="3">DUF4307 domain-containing protein</fullName>
    </submittedName>
</protein>
<comment type="caution">
    <text evidence="3">The sequence shown here is derived from an EMBL/GenBank/DDBJ whole genome shotgun (WGS) entry which is preliminary data.</text>
</comment>
<feature type="transmembrane region" description="Helical" evidence="2">
    <location>
        <begin position="28"/>
        <end position="46"/>
    </location>
</feature>
<dbReference type="EMBL" id="JAGFBM010000010">
    <property type="protein sequence ID" value="MBO3086501.1"/>
    <property type="molecule type" value="Genomic_DNA"/>
</dbReference>
<sequence length="139" mass="14506">MTESAATRPPAGRYGPEPTARSARRGRIALLAAAVLGIAVALWVALSMASRPVSFKDVGFALDGEQAIDVTFEVTKPKESTVACRVTALSESYSEVGVRTVEIGPADQATRRVTVTVPTTGLPVTGTVESCELVSDARS</sequence>
<evidence type="ECO:0000256" key="1">
    <source>
        <dbReference type="SAM" id="MobiDB-lite"/>
    </source>
</evidence>
<keyword evidence="2" id="KW-1133">Transmembrane helix</keyword>
<feature type="region of interest" description="Disordered" evidence="1">
    <location>
        <begin position="1"/>
        <end position="20"/>
    </location>
</feature>
<gene>
    <name evidence="3" type="ORF">J4035_17790</name>
</gene>
<reference evidence="3 4" key="1">
    <citation type="submission" date="2021-03" db="EMBL/GenBank/DDBJ databases">
        <title>novel species in genus Cellulomonas.</title>
        <authorList>
            <person name="Zhang G."/>
        </authorList>
    </citation>
    <scope>NUCLEOTIDE SEQUENCE [LARGE SCALE GENOMIC DNA]</scope>
    <source>
        <strain evidence="4">zg-ZUI188</strain>
    </source>
</reference>
<name>A0ABS3SL76_9CELL</name>
<evidence type="ECO:0000313" key="4">
    <source>
        <dbReference type="Proteomes" id="UP000678317"/>
    </source>
</evidence>
<keyword evidence="2" id="KW-0812">Transmembrane</keyword>
<evidence type="ECO:0000256" key="2">
    <source>
        <dbReference type="SAM" id="Phobius"/>
    </source>
</evidence>
<keyword evidence="4" id="KW-1185">Reference proteome</keyword>
<dbReference type="RefSeq" id="WP_208290489.1">
    <property type="nucleotide sequence ID" value="NZ_CP074404.1"/>
</dbReference>
<accession>A0ABS3SL76</accession>
<proteinExistence type="predicted"/>
<keyword evidence="2" id="KW-0472">Membrane</keyword>
<dbReference type="Pfam" id="PF14155">
    <property type="entry name" value="DUF4307"/>
    <property type="match status" value="1"/>
</dbReference>
<dbReference type="InterPro" id="IPR025443">
    <property type="entry name" value="DUF4307"/>
</dbReference>